<gene>
    <name evidence="1" type="ORF">CAMGR0001_0909</name>
</gene>
<dbReference type="EMBL" id="ACYG01000019">
    <property type="protein sequence ID" value="EEV18154.1"/>
    <property type="molecule type" value="Genomic_DNA"/>
</dbReference>
<dbReference type="RefSeq" id="WP_005870471.1">
    <property type="nucleotide sequence ID" value="NZ_ACYG01000019.1"/>
</dbReference>
<dbReference type="Proteomes" id="UP000005709">
    <property type="component" value="Unassembled WGS sequence"/>
</dbReference>
<comment type="caution">
    <text evidence="1">The sequence shown here is derived from an EMBL/GenBank/DDBJ whole genome shotgun (WGS) entry which is preliminary data.</text>
</comment>
<protein>
    <submittedName>
        <fullName evidence="1">Uncharacterized protein</fullName>
    </submittedName>
</protein>
<proteinExistence type="predicted"/>
<evidence type="ECO:0000313" key="2">
    <source>
        <dbReference type="Proteomes" id="UP000005709"/>
    </source>
</evidence>
<sequence length="40" mass="4418">MKFSALLLLWVLLFAVSLGIGQYPVSLEETGKNFCQQDSA</sequence>
<accession>C8PGB6</accession>
<dbReference type="AlphaFoldDB" id="C8PGB6"/>
<name>C8PGB6_9BACT</name>
<organism evidence="1 2">
    <name type="scientific">Campylobacter gracilis RM3268</name>
    <dbReference type="NCBI Taxonomy" id="553220"/>
    <lineage>
        <taxon>Bacteria</taxon>
        <taxon>Pseudomonadati</taxon>
        <taxon>Campylobacterota</taxon>
        <taxon>Epsilonproteobacteria</taxon>
        <taxon>Campylobacterales</taxon>
        <taxon>Campylobacteraceae</taxon>
        <taxon>Campylobacter</taxon>
    </lineage>
</organism>
<evidence type="ECO:0000313" key="1">
    <source>
        <dbReference type="EMBL" id="EEV18154.1"/>
    </source>
</evidence>
<keyword evidence="2" id="KW-1185">Reference proteome</keyword>
<reference evidence="1 2" key="1">
    <citation type="submission" date="2009-07" db="EMBL/GenBank/DDBJ databases">
        <authorList>
            <person name="Madupu R."/>
            <person name="Sebastian Y."/>
            <person name="Durkin A.S."/>
            <person name="Torralba M."/>
            <person name="Methe B."/>
            <person name="Sutton G.G."/>
            <person name="Strausberg R.L."/>
            <person name="Nelson K.E."/>
        </authorList>
    </citation>
    <scope>NUCLEOTIDE SEQUENCE [LARGE SCALE GENOMIC DNA]</scope>
    <source>
        <strain evidence="1 2">RM3268</strain>
    </source>
</reference>